<dbReference type="PROSITE" id="PS50088">
    <property type="entry name" value="ANK_REPEAT"/>
    <property type="match status" value="1"/>
</dbReference>
<proteinExistence type="predicted"/>
<keyword evidence="4" id="KW-1185">Reference proteome</keyword>
<dbReference type="SUPFAM" id="SSF48403">
    <property type="entry name" value="Ankyrin repeat"/>
    <property type="match status" value="1"/>
</dbReference>
<reference evidence="4" key="1">
    <citation type="journal article" date="2006" name="PLoS Biol.">
        <title>Macronuclear genome sequence of the ciliate Tetrahymena thermophila, a model eukaryote.</title>
        <authorList>
            <person name="Eisen J.A."/>
            <person name="Coyne R.S."/>
            <person name="Wu M."/>
            <person name="Wu D."/>
            <person name="Thiagarajan M."/>
            <person name="Wortman J.R."/>
            <person name="Badger J.H."/>
            <person name="Ren Q."/>
            <person name="Amedeo P."/>
            <person name="Jones K.M."/>
            <person name="Tallon L.J."/>
            <person name="Delcher A.L."/>
            <person name="Salzberg S.L."/>
            <person name="Silva J.C."/>
            <person name="Haas B.J."/>
            <person name="Majoros W.H."/>
            <person name="Farzad M."/>
            <person name="Carlton J.M."/>
            <person name="Smith R.K. Jr."/>
            <person name="Garg J."/>
            <person name="Pearlman R.E."/>
            <person name="Karrer K.M."/>
            <person name="Sun L."/>
            <person name="Manning G."/>
            <person name="Elde N.C."/>
            <person name="Turkewitz A.P."/>
            <person name="Asai D.J."/>
            <person name="Wilkes D.E."/>
            <person name="Wang Y."/>
            <person name="Cai H."/>
            <person name="Collins K."/>
            <person name="Stewart B.A."/>
            <person name="Lee S.R."/>
            <person name="Wilamowska K."/>
            <person name="Weinberg Z."/>
            <person name="Ruzzo W.L."/>
            <person name="Wloga D."/>
            <person name="Gaertig J."/>
            <person name="Frankel J."/>
            <person name="Tsao C.-C."/>
            <person name="Gorovsky M.A."/>
            <person name="Keeling P.J."/>
            <person name="Waller R.F."/>
            <person name="Patron N.J."/>
            <person name="Cherry J.M."/>
            <person name="Stover N.A."/>
            <person name="Krieger C.J."/>
            <person name="del Toro C."/>
            <person name="Ryder H.F."/>
            <person name="Williamson S.C."/>
            <person name="Barbeau R.A."/>
            <person name="Hamilton E.P."/>
            <person name="Orias E."/>
        </authorList>
    </citation>
    <scope>NUCLEOTIDE SEQUENCE [LARGE SCALE GENOMIC DNA]</scope>
    <source>
        <strain evidence="4">SB210</strain>
    </source>
</reference>
<feature type="coiled-coil region" evidence="2">
    <location>
        <begin position="108"/>
        <end position="142"/>
    </location>
</feature>
<evidence type="ECO:0000313" key="3">
    <source>
        <dbReference type="EMBL" id="EWS72370.1"/>
    </source>
</evidence>
<evidence type="ECO:0000256" key="2">
    <source>
        <dbReference type="SAM" id="Coils"/>
    </source>
</evidence>
<sequence length="903" mass="106636">MSGYDQQQKLNAALITLKNSKDEYNKVKSSSDYYYITKSYTELVPLGHDNTQCLLPACSSIVCHEGCSVGDDKKNCCCMEERDGSWYCTVCNHEYTQHNNQTHRQVTREVKEQVKKDKAQQLKQLEQEIQQNLKKVEQLKAQLPNPITFLNINKQNKNDLESSQYRTICAQEKQKTECNITKKQIVVAGLLADRKKMEQLGFKEDIEYTTLDSVYIKKKSPKLVSFLRGEIPQELKGQQDDEFNKQALCNYTQQDAVESIEKLIKVHKYDVNYIPPNLGKAPIHIAAEAGHLDSLDCLIRNYADLNLVDNNNKKPYQLAQNPKVKERLINEYKCITKEKTIIQKFNNFNSFIDQIVKKEIQDSYYDADLINTGQTNKKDLVAKISSKVEGIFEKISNQVNKQQRNIVKKCKEMISDIYKFGENPKELQQMRHKIQKEVKFDYCGEIKNIKQKKIQTVEDYKKYLEQFEHRLTQLYSQNIEKKSILMDLFVKNYKQLRNKTNMLIKYPAIVFESSQSSDLYEQASQHNFEKHILIKVETFEQLIKDIQCKHNQNFTLLINTDLNQQQINILDQMDKQNKQNLSKLKKIILVGRNLGNIQVPQKLQQKLMSFSKTSKVINHLFYDDKNLKIQGMIPSEMLFLFINNPRNQDIVLRNTPISKNEIQFFKIYEEFQQYNQKTSEDINNYMSLRKNNYAINRYKANISKWIQRISIIDKKRYEGWHIYEQEKLGLIYSYTEGPFCHFLNSGTYFGNEVIFQYLSRQIILLNYSIQNYYDGKPQDQQDDLIFYRSVGMNDQLESEQTYNQYNENQIFYFPAFTSSSSDISFCEGWVANKNFYLLFKIYVKKQYNIPYYQRPKYLEIISKCKGQEEFLFPFFSKFQCISKQIKKNQNKVAYEITIEQIPK</sequence>
<dbReference type="PROSITE" id="PS50297">
    <property type="entry name" value="ANK_REP_REGION"/>
    <property type="match status" value="1"/>
</dbReference>
<dbReference type="SUPFAM" id="SSF56399">
    <property type="entry name" value="ADP-ribosylation"/>
    <property type="match status" value="1"/>
</dbReference>
<dbReference type="Gene3D" id="3.90.176.10">
    <property type="entry name" value="Toxin ADP-ribosyltransferase, Chain A, domain 1"/>
    <property type="match status" value="1"/>
</dbReference>
<dbReference type="AlphaFoldDB" id="W7WZU4"/>
<dbReference type="RefSeq" id="XP_012655092.1">
    <property type="nucleotide sequence ID" value="XM_012799638.1"/>
</dbReference>
<evidence type="ECO:0000313" key="4">
    <source>
        <dbReference type="Proteomes" id="UP000009168"/>
    </source>
</evidence>
<dbReference type="Proteomes" id="UP000009168">
    <property type="component" value="Unassembled WGS sequence"/>
</dbReference>
<dbReference type="InterPro" id="IPR002110">
    <property type="entry name" value="Ankyrin_rpt"/>
</dbReference>
<gene>
    <name evidence="3" type="ORF">TTHERM_000584759</name>
</gene>
<name>W7WZU4_TETTS</name>
<keyword evidence="1" id="KW-0040">ANK repeat</keyword>
<dbReference type="GeneID" id="24439710"/>
<evidence type="ECO:0000256" key="1">
    <source>
        <dbReference type="PROSITE-ProRule" id="PRU00023"/>
    </source>
</evidence>
<dbReference type="Gene3D" id="1.25.40.20">
    <property type="entry name" value="Ankyrin repeat-containing domain"/>
    <property type="match status" value="1"/>
</dbReference>
<feature type="repeat" description="ANK" evidence="1">
    <location>
        <begin position="278"/>
        <end position="310"/>
    </location>
</feature>
<dbReference type="EMBL" id="GG662510">
    <property type="protein sequence ID" value="EWS72370.1"/>
    <property type="molecule type" value="Genomic_DNA"/>
</dbReference>
<protein>
    <submittedName>
        <fullName evidence="3">Ankyrin repeat protein</fullName>
    </submittedName>
</protein>
<dbReference type="KEGG" id="tet:TTHERM_000584759"/>
<accession>W7WZU4</accession>
<dbReference type="Pfam" id="PF00023">
    <property type="entry name" value="Ank"/>
    <property type="match status" value="1"/>
</dbReference>
<dbReference type="InParanoid" id="W7WZU4"/>
<dbReference type="InterPro" id="IPR036770">
    <property type="entry name" value="Ankyrin_rpt-contain_sf"/>
</dbReference>
<keyword evidence="2" id="KW-0175">Coiled coil</keyword>
<organism evidence="3 4">
    <name type="scientific">Tetrahymena thermophila (strain SB210)</name>
    <dbReference type="NCBI Taxonomy" id="312017"/>
    <lineage>
        <taxon>Eukaryota</taxon>
        <taxon>Sar</taxon>
        <taxon>Alveolata</taxon>
        <taxon>Ciliophora</taxon>
        <taxon>Intramacronucleata</taxon>
        <taxon>Oligohymenophorea</taxon>
        <taxon>Hymenostomatida</taxon>
        <taxon>Tetrahymenina</taxon>
        <taxon>Tetrahymenidae</taxon>
        <taxon>Tetrahymena</taxon>
    </lineage>
</organism>